<evidence type="ECO:0000313" key="1">
    <source>
        <dbReference type="EMBL" id="MBR8463719.1"/>
    </source>
</evidence>
<name>A0ABS5HHG3_9BACT</name>
<reference evidence="1 2" key="1">
    <citation type="submission" date="2021-04" db="EMBL/GenBank/DDBJ databases">
        <title>Molecular and phenotypic characterization and identification of bacterial isolates recovered from the Anatolian ground squirrels (Spermophilus xanthoprymnus) and which have the potential to form a new species in the Campylobacter genus.</title>
        <authorList>
            <person name="Aydin F."/>
            <person name="Abay S."/>
            <person name="Kayman T."/>
            <person name="Karakaya E."/>
            <person name="Mustak H.K."/>
            <person name="Mustak I.B."/>
            <person name="Bilgin N."/>
            <person name="Duzler A."/>
            <person name="Sahin O."/>
            <person name="Guran O."/>
            <person name="Saticioglu I.B."/>
        </authorList>
    </citation>
    <scope>NUCLEOTIDE SEQUENCE [LARGE SCALE GENOMIC DNA]</scope>
    <source>
        <strain evidence="2">faydin-G24</strain>
    </source>
</reference>
<dbReference type="RefSeq" id="WP_212140443.1">
    <property type="nucleotide sequence ID" value="NZ_JAGSSW010000003.1"/>
</dbReference>
<dbReference type="InterPro" id="IPR010446">
    <property type="entry name" value="GalNAc_Trfase_b"/>
</dbReference>
<dbReference type="Pfam" id="PF06306">
    <property type="entry name" value="CgtA"/>
    <property type="match status" value="1"/>
</dbReference>
<dbReference type="SUPFAM" id="SSF53448">
    <property type="entry name" value="Nucleotide-diphospho-sugar transferases"/>
    <property type="match status" value="1"/>
</dbReference>
<gene>
    <name evidence="1" type="ORF">KDD93_03905</name>
</gene>
<dbReference type="EMBL" id="JAGSSW010000003">
    <property type="protein sequence ID" value="MBR8463719.1"/>
    <property type="molecule type" value="Genomic_DNA"/>
</dbReference>
<dbReference type="InterPro" id="IPR029044">
    <property type="entry name" value="Nucleotide-diphossugar_trans"/>
</dbReference>
<comment type="caution">
    <text evidence="1">The sequence shown here is derived from an EMBL/GenBank/DDBJ whole genome shotgun (WGS) entry which is preliminary data.</text>
</comment>
<protein>
    <submittedName>
        <fullName evidence="1">Glycosyltransferase family 2 protein</fullName>
    </submittedName>
</protein>
<proteinExistence type="predicted"/>
<sequence length="338" mass="39721">MKNNIIQVVKPELNFDLLSPETRDDGISGFIRCKNEGEYLEQVIDSWIDIVDELVIVYNDCSDNTQEIIQKALQRYDNKIKAFHYLPKVWSQGSDKYKLLDANDYGSLVNYYNFSLMQTTKKWAVKIDGDIILIPDRIKQIREIYNKISDNEFLKLGGVNIIMQNNNIFCLSESLFCGIGGDLCLFRVDKQTYFTKDCTCEKLKMPISYKAFRVDNNSIENSLISYYHMKFQKSDFGLGVYDFKNNKNTNYYPKTWIFIHFSKLIPLSEVCRKFKLNIQDPRDFIKFNINYVDYKQNFMAYLSAMGGGSALSVWLKEIYLYVKIKINKIYKKTREIIK</sequence>
<dbReference type="Gene3D" id="3.90.550.10">
    <property type="entry name" value="Spore Coat Polysaccharide Biosynthesis Protein SpsA, Chain A"/>
    <property type="match status" value="1"/>
</dbReference>
<organism evidence="1 2">
    <name type="scientific">Campylobacter anatolicus</name>
    <dbReference type="NCBI Taxonomy" id="2829105"/>
    <lineage>
        <taxon>Bacteria</taxon>
        <taxon>Pseudomonadati</taxon>
        <taxon>Campylobacterota</taxon>
        <taxon>Epsilonproteobacteria</taxon>
        <taxon>Campylobacterales</taxon>
        <taxon>Campylobacteraceae</taxon>
        <taxon>Campylobacter</taxon>
    </lineage>
</organism>
<keyword evidence="2" id="KW-1185">Reference proteome</keyword>
<accession>A0ABS5HHG3</accession>
<evidence type="ECO:0000313" key="2">
    <source>
        <dbReference type="Proteomes" id="UP000682951"/>
    </source>
</evidence>
<dbReference type="Proteomes" id="UP000682951">
    <property type="component" value="Unassembled WGS sequence"/>
</dbReference>